<dbReference type="PROSITE" id="PS50014">
    <property type="entry name" value="BROMODOMAIN_2"/>
    <property type="match status" value="1"/>
</dbReference>
<dbReference type="PRINTS" id="PR00503">
    <property type="entry name" value="BROMODOMAIN"/>
</dbReference>
<dbReference type="Pfam" id="PF00439">
    <property type="entry name" value="Bromodomain"/>
    <property type="match status" value="1"/>
</dbReference>
<dbReference type="EMBL" id="JBJXBP010000001">
    <property type="protein sequence ID" value="KAL3851438.1"/>
    <property type="molecule type" value="Genomic_DNA"/>
</dbReference>
<name>A0ABD3USF8_9LAMI</name>
<reference evidence="6 7" key="1">
    <citation type="submission" date="2024-12" db="EMBL/GenBank/DDBJ databases">
        <title>The unique morphological basis and parallel evolutionary history of personate flowers in Penstemon.</title>
        <authorList>
            <person name="Depatie T.H."/>
            <person name="Wessinger C.A."/>
        </authorList>
    </citation>
    <scope>NUCLEOTIDE SEQUENCE [LARGE SCALE GENOMIC DNA]</scope>
    <source>
        <strain evidence="6">WTNN_2</strain>
        <tissue evidence="6">Leaf</tissue>
    </source>
</reference>
<comment type="caution">
    <text evidence="6">The sequence shown here is derived from an EMBL/GenBank/DDBJ whole genome shotgun (WGS) entry which is preliminary data.</text>
</comment>
<accession>A0ABD3USF8</accession>
<dbReference type="Gene3D" id="1.20.920.10">
    <property type="entry name" value="Bromodomain-like"/>
    <property type="match status" value="1"/>
</dbReference>
<evidence type="ECO:0000256" key="4">
    <source>
        <dbReference type="SAM" id="MobiDB-lite"/>
    </source>
</evidence>
<dbReference type="Proteomes" id="UP001634393">
    <property type="component" value="Unassembled WGS sequence"/>
</dbReference>
<dbReference type="PANTHER" id="PTHR46136:SF19">
    <property type="entry name" value="TRANSCRIPTION FACTOR GTE12"/>
    <property type="match status" value="1"/>
</dbReference>
<evidence type="ECO:0000256" key="2">
    <source>
        <dbReference type="PROSITE-ProRule" id="PRU00035"/>
    </source>
</evidence>
<dbReference type="SMART" id="SM00297">
    <property type="entry name" value="BROMO"/>
    <property type="match status" value="1"/>
</dbReference>
<feature type="compositionally biased region" description="Basic and acidic residues" evidence="4">
    <location>
        <begin position="388"/>
        <end position="400"/>
    </location>
</feature>
<feature type="coiled-coil region" evidence="3">
    <location>
        <begin position="484"/>
        <end position="527"/>
    </location>
</feature>
<dbReference type="InterPro" id="IPR052442">
    <property type="entry name" value="Env_Response_Regulator"/>
</dbReference>
<keyword evidence="7" id="KW-1185">Reference proteome</keyword>
<keyword evidence="3" id="KW-0175">Coiled coil</keyword>
<evidence type="ECO:0000256" key="3">
    <source>
        <dbReference type="SAM" id="Coils"/>
    </source>
</evidence>
<protein>
    <recommendedName>
        <fullName evidence="5">Bromo domain-containing protein</fullName>
    </recommendedName>
</protein>
<evidence type="ECO:0000256" key="1">
    <source>
        <dbReference type="ARBA" id="ARBA00023117"/>
    </source>
</evidence>
<evidence type="ECO:0000259" key="5">
    <source>
        <dbReference type="PROSITE" id="PS50014"/>
    </source>
</evidence>
<dbReference type="InterPro" id="IPR001487">
    <property type="entry name" value="Bromodomain"/>
</dbReference>
<gene>
    <name evidence="6" type="ORF">ACJIZ3_013320</name>
</gene>
<evidence type="ECO:0000313" key="6">
    <source>
        <dbReference type="EMBL" id="KAL3851438.1"/>
    </source>
</evidence>
<dbReference type="SUPFAM" id="SSF47370">
    <property type="entry name" value="Bromodomain"/>
    <property type="match status" value="1"/>
</dbReference>
<evidence type="ECO:0000313" key="7">
    <source>
        <dbReference type="Proteomes" id="UP001634393"/>
    </source>
</evidence>
<dbReference type="PANTHER" id="PTHR46136">
    <property type="entry name" value="TRANSCRIPTION FACTOR GTE8"/>
    <property type="match status" value="1"/>
</dbReference>
<organism evidence="6 7">
    <name type="scientific">Penstemon smallii</name>
    <dbReference type="NCBI Taxonomy" id="265156"/>
    <lineage>
        <taxon>Eukaryota</taxon>
        <taxon>Viridiplantae</taxon>
        <taxon>Streptophyta</taxon>
        <taxon>Embryophyta</taxon>
        <taxon>Tracheophyta</taxon>
        <taxon>Spermatophyta</taxon>
        <taxon>Magnoliopsida</taxon>
        <taxon>eudicotyledons</taxon>
        <taxon>Gunneridae</taxon>
        <taxon>Pentapetalae</taxon>
        <taxon>asterids</taxon>
        <taxon>lamiids</taxon>
        <taxon>Lamiales</taxon>
        <taxon>Plantaginaceae</taxon>
        <taxon>Cheloneae</taxon>
        <taxon>Penstemon</taxon>
    </lineage>
</organism>
<dbReference type="InterPro" id="IPR036427">
    <property type="entry name" value="Bromodomain-like_sf"/>
</dbReference>
<feature type="domain" description="Bromo" evidence="5">
    <location>
        <begin position="102"/>
        <end position="174"/>
    </location>
</feature>
<proteinExistence type="predicted"/>
<feature type="region of interest" description="Disordered" evidence="4">
    <location>
        <begin position="380"/>
        <end position="441"/>
    </location>
</feature>
<sequence>MIPEANTTQMKLKFKITTKGVRLDSEERSCEKTVNAIVKNGQRHQVTSAGDGHSEVKKLKPSMSVCTKKRSPEMILHSQREKKWRMDRSVKLQCSNILKELMNHRNGWIFSEPVDPVKWNIPGYFSIITDPMDLGTIKRKLEGNLYFSVQEFAADVRLTFSNAMVFNPPGDDVHNLAKLLNGNFNTKWKILEAKLKRANAATDNGQDSKQTVGKSSQVTNQIVLTRAPTRVNLCTNRTMSFEEKFKLRSKLVEVLSGKMRADLHTVFQKFGLTDLRVERLQSYIDATDDETLLKLRREIKVSFDARAGKVEPTKISQSGSYLLGKTLQKGTEKCSRSQASSILRQSTDSTASKCSSCSSQICNCQSKIASVQASLSDVSSESSSVHGHCGDSKHDSEVKYPSKSHTNRLGPDSDGPGVVLNEESSSDLSTPPPTAASGEGWTSLNVLMSPKKALRAALLKSRFAATIYKATHQGEKSGPLRMQQERERLEREQLEEKVRIEKEIKAAEEAIRTKAQAELKMRREREREAARMALENIEKSVEIDENLQILKELEKLCFPQSNFHGRNPLERLGLYMKDDYLEEDGDAVLNGEEGEIVS</sequence>
<dbReference type="AlphaFoldDB" id="A0ABD3USF8"/>
<keyword evidence="1 2" id="KW-0103">Bromodomain</keyword>